<organism evidence="1 2">
    <name type="scientific">Solimonas marina</name>
    <dbReference type="NCBI Taxonomy" id="2714601"/>
    <lineage>
        <taxon>Bacteria</taxon>
        <taxon>Pseudomonadati</taxon>
        <taxon>Pseudomonadota</taxon>
        <taxon>Gammaproteobacteria</taxon>
        <taxon>Nevskiales</taxon>
        <taxon>Nevskiaceae</taxon>
        <taxon>Solimonas</taxon>
    </lineage>
</organism>
<dbReference type="Proteomes" id="UP000653472">
    <property type="component" value="Unassembled WGS sequence"/>
</dbReference>
<sequence>MIETNAALAKWQAETAQFARMMFDACELRARATKQGVQFCRGPSQELLALHPEDMPAWLRQNFSAEFIRQRHSLGAACLIAMEGMP</sequence>
<comment type="caution">
    <text evidence="1">The sequence shown here is derived from an EMBL/GenBank/DDBJ whole genome shotgun (WGS) entry which is preliminary data.</text>
</comment>
<evidence type="ECO:0000313" key="2">
    <source>
        <dbReference type="Proteomes" id="UP000653472"/>
    </source>
</evidence>
<evidence type="ECO:0000313" key="1">
    <source>
        <dbReference type="EMBL" id="NKF21594.1"/>
    </source>
</evidence>
<gene>
    <name evidence="1" type="ORF">G7Y82_04635</name>
</gene>
<accession>A0A970B7U6</accession>
<name>A0A970B7U6_9GAMM</name>
<keyword evidence="2" id="KW-1185">Reference proteome</keyword>
<dbReference type="RefSeq" id="WP_168146583.1">
    <property type="nucleotide sequence ID" value="NZ_JAAVXB010000002.1"/>
</dbReference>
<protein>
    <submittedName>
        <fullName evidence="1">Uncharacterized protein</fullName>
    </submittedName>
</protein>
<dbReference type="EMBL" id="JAAVXB010000002">
    <property type="protein sequence ID" value="NKF21594.1"/>
    <property type="molecule type" value="Genomic_DNA"/>
</dbReference>
<dbReference type="AlphaFoldDB" id="A0A970B7U6"/>
<reference evidence="1" key="1">
    <citation type="submission" date="2020-03" db="EMBL/GenBank/DDBJ databases">
        <title>Solimonas marina sp. nov., isolated from deep seawater of the Pacific Ocean.</title>
        <authorList>
            <person name="Liu X."/>
            <person name="Lai Q."/>
            <person name="Sun F."/>
            <person name="Gai Y."/>
            <person name="Li G."/>
            <person name="Shao Z."/>
        </authorList>
    </citation>
    <scope>NUCLEOTIDE SEQUENCE</scope>
    <source>
        <strain evidence="1">C16B3</strain>
    </source>
</reference>
<proteinExistence type="predicted"/>